<dbReference type="InterPro" id="IPR005158">
    <property type="entry name" value="BTAD"/>
</dbReference>
<dbReference type="GO" id="GO:0003677">
    <property type="term" value="F:DNA binding"/>
    <property type="evidence" value="ECO:0007669"/>
    <property type="project" value="InterPro"/>
</dbReference>
<name>A0A402D4G4_9BACT</name>
<dbReference type="RefSeq" id="WP_119324425.1">
    <property type="nucleotide sequence ID" value="NZ_AP025739.1"/>
</dbReference>
<dbReference type="PANTHER" id="PTHR47691">
    <property type="entry name" value="REGULATOR-RELATED"/>
    <property type="match status" value="1"/>
</dbReference>
<dbReference type="PANTHER" id="PTHR47691:SF3">
    <property type="entry name" value="HTH-TYPE TRANSCRIPTIONAL REGULATOR RV0890C-RELATED"/>
    <property type="match status" value="1"/>
</dbReference>
<dbReference type="SUPFAM" id="SSF48452">
    <property type="entry name" value="TPR-like"/>
    <property type="match status" value="3"/>
</dbReference>
<organism evidence="1 2">
    <name type="scientific">Capsulimonas corticalis</name>
    <dbReference type="NCBI Taxonomy" id="2219043"/>
    <lineage>
        <taxon>Bacteria</taxon>
        <taxon>Bacillati</taxon>
        <taxon>Armatimonadota</taxon>
        <taxon>Armatimonadia</taxon>
        <taxon>Capsulimonadales</taxon>
        <taxon>Capsulimonadaceae</taxon>
        <taxon>Capsulimonas</taxon>
    </lineage>
</organism>
<reference evidence="1 2" key="1">
    <citation type="journal article" date="2019" name="Int. J. Syst. Evol. Microbiol.">
        <title>Capsulimonas corticalis gen. nov., sp. nov., an aerobic capsulated bacterium, of a novel bacterial order, Capsulimonadales ord. nov., of the class Armatimonadia of the phylum Armatimonadetes.</title>
        <authorList>
            <person name="Li J."/>
            <person name="Kudo C."/>
            <person name="Tonouchi A."/>
        </authorList>
    </citation>
    <scope>NUCLEOTIDE SEQUENCE [LARGE SCALE GENOMIC DNA]</scope>
    <source>
        <strain evidence="1 2">AX-7</strain>
    </source>
</reference>
<sequence length="1008" mass="111292">MATAQSHIWRIELFGGLRARSGTQTIDRFQTQKTAALLAYLAFYPNRRHLREELVDLLWPDAESEAGRHRLSQALVSLRSQLEPDGVPKNSILRADRQTVGLDTSVVTDTAEFEAALFSSKNQTGAEAAVRLERAVTLYQGDLLPGYYEDWIITERQRLLDMATGASRRLVAHYEEINQFERALDYARRGLEIDPISEDLHVDLIRVLAASGQRAAAQRHFREMERILIKELDEPPSAATKALVEQILQNTMAAPPARPASRVKETTLPSPLTRFFGRDAEIAQAQSLLTSGKVRLLTLTGIGGGGKTRLAVEIAGRIAVDFSSAVWFAPLADLSDARSIPSAIAEALRLTPSADTPPLDLIVTSLSAQPSLLVLDNLEHLVEEAAPIVRELLARAPSLTILVTSRQRLGLQGEREISVPPLESPVGSFKTNGRAVSPERLMEMDAIQLFVDRAQAVRPAFKVTAQNAAAIAQLCERLEGIPLVIELCAAWAQTLTPAQMLTQLTRRFELLVSRSVDIAPRHQSLRAALDYSYVQLPENLQRFFGRLSVFRGGWTLESAEAVGGSSFADTSSYVILEAVTTLRERSLILADETEEGGAFRYRMLETLREFAAEQVPPDEREELHRAHAEYLMALAEAAEPEIAGGDQAPWLERMEAEHDNFRAAMHWALESESAEIGLRLAGALAYFWEARGYLGEGQEWLEKLLALPQATSDSLRRVRANALTGRGYLMRNQGASAGIDAVMEEALRLWRAIGDDHGLAVTLQVLATLAYSREDCDLARVYLEEGLELSRKLGDPMLVAQAMLNLGNIALEQAEFPEALEFYSDSLEIFRAARNRVRIAHVLNNMGLVARFQEDYPRAFTLLQESLETGIELTGRAANATTLLNLGTLYRLDGQFALARATLSEAVMVAQEVGERRLLAYVIKELGHLACVEHKFSESVRLLSISESMRKTLALSFKPADPVELERDLALAREALGEAAFNAAWSAGARLTLAQAFDEALKQAQSPQ</sequence>
<protein>
    <submittedName>
        <fullName evidence="1">Uncharacterized protein</fullName>
    </submittedName>
</protein>
<dbReference type="Gene3D" id="3.40.50.300">
    <property type="entry name" value="P-loop containing nucleotide triphosphate hydrolases"/>
    <property type="match status" value="1"/>
</dbReference>
<dbReference type="PROSITE" id="PS50005">
    <property type="entry name" value="TPR"/>
    <property type="match status" value="1"/>
</dbReference>
<dbReference type="KEGG" id="ccot:CCAX7_13530"/>
<proteinExistence type="predicted"/>
<dbReference type="SMART" id="SM01043">
    <property type="entry name" value="BTAD"/>
    <property type="match status" value="1"/>
</dbReference>
<dbReference type="InterPro" id="IPR019734">
    <property type="entry name" value="TPR_rpt"/>
</dbReference>
<dbReference type="OrthoDB" id="9816555at2"/>
<dbReference type="SUPFAM" id="SSF52540">
    <property type="entry name" value="P-loop containing nucleoside triphosphate hydrolases"/>
    <property type="match status" value="1"/>
</dbReference>
<dbReference type="Proteomes" id="UP000287394">
    <property type="component" value="Chromosome"/>
</dbReference>
<dbReference type="InterPro" id="IPR036388">
    <property type="entry name" value="WH-like_DNA-bd_sf"/>
</dbReference>
<dbReference type="Pfam" id="PF03704">
    <property type="entry name" value="BTAD"/>
    <property type="match status" value="1"/>
</dbReference>
<evidence type="ECO:0000313" key="2">
    <source>
        <dbReference type="Proteomes" id="UP000287394"/>
    </source>
</evidence>
<dbReference type="InterPro" id="IPR016032">
    <property type="entry name" value="Sig_transdc_resp-reg_C-effctor"/>
</dbReference>
<accession>A0A402D4G4</accession>
<dbReference type="Gene3D" id="1.25.40.10">
    <property type="entry name" value="Tetratricopeptide repeat domain"/>
    <property type="match status" value="2"/>
</dbReference>
<evidence type="ECO:0000313" key="1">
    <source>
        <dbReference type="EMBL" id="BDI29302.1"/>
    </source>
</evidence>
<keyword evidence="2" id="KW-1185">Reference proteome</keyword>
<dbReference type="GO" id="GO:0006355">
    <property type="term" value="P:regulation of DNA-templated transcription"/>
    <property type="evidence" value="ECO:0007669"/>
    <property type="project" value="InterPro"/>
</dbReference>
<dbReference type="InterPro" id="IPR011990">
    <property type="entry name" value="TPR-like_helical_dom_sf"/>
</dbReference>
<dbReference type="AlphaFoldDB" id="A0A402D4G4"/>
<dbReference type="Gene3D" id="1.10.10.10">
    <property type="entry name" value="Winged helix-like DNA-binding domain superfamily/Winged helix DNA-binding domain"/>
    <property type="match status" value="1"/>
</dbReference>
<dbReference type="Pfam" id="PF13424">
    <property type="entry name" value="TPR_12"/>
    <property type="match status" value="1"/>
</dbReference>
<gene>
    <name evidence="1" type="ORF">CCAX7_13530</name>
</gene>
<dbReference type="SUPFAM" id="SSF46894">
    <property type="entry name" value="C-terminal effector domain of the bipartite response regulators"/>
    <property type="match status" value="1"/>
</dbReference>
<dbReference type="EMBL" id="AP025739">
    <property type="protein sequence ID" value="BDI29302.1"/>
    <property type="molecule type" value="Genomic_DNA"/>
</dbReference>
<dbReference type="SMART" id="SM00028">
    <property type="entry name" value="TPR"/>
    <property type="match status" value="5"/>
</dbReference>
<dbReference type="InterPro" id="IPR027417">
    <property type="entry name" value="P-loop_NTPase"/>
</dbReference>